<dbReference type="InterPro" id="IPR050698">
    <property type="entry name" value="MBL"/>
</dbReference>
<dbReference type="Proteomes" id="UP000006681">
    <property type="component" value="Chromosome"/>
</dbReference>
<dbReference type="GeneID" id="9751239"/>
<dbReference type="Pfam" id="PF00753">
    <property type="entry name" value="Lactamase_B"/>
    <property type="match status" value="1"/>
</dbReference>
<feature type="domain" description="Beta-Casp" evidence="3">
    <location>
        <begin position="236"/>
        <end position="346"/>
    </location>
</feature>
<name>E1QTL3_VULDI</name>
<dbReference type="OrthoDB" id="40950at2157"/>
<dbReference type="STRING" id="572478.Vdis_0322"/>
<evidence type="ECO:0000259" key="2">
    <source>
        <dbReference type="SMART" id="SM00849"/>
    </source>
</evidence>
<proteinExistence type="predicted"/>
<evidence type="ECO:0000259" key="3">
    <source>
        <dbReference type="SMART" id="SM01027"/>
    </source>
</evidence>
<keyword evidence="1" id="KW-0378">Hydrolase</keyword>
<dbReference type="InterPro" id="IPR036866">
    <property type="entry name" value="RibonucZ/Hydroxyglut_hydro"/>
</dbReference>
<protein>
    <submittedName>
        <fullName evidence="4">RNA-metabolising metallo-beta-lactamase</fullName>
    </submittedName>
</protein>
<reference evidence="4 5" key="1">
    <citation type="journal article" date="2010" name="Stand. Genomic Sci.">
        <title>Complete genome sequence of Vulcanisaeta distributa type strain (IC-017).</title>
        <authorList>
            <person name="Mavromatis K."/>
            <person name="Sikorski J."/>
            <person name="Pabst E."/>
            <person name="Teshima H."/>
            <person name="Lapidus A."/>
            <person name="Lucas S."/>
            <person name="Nolan M."/>
            <person name="Glavina Del Rio T."/>
            <person name="Cheng J.F."/>
            <person name="Bruce D."/>
            <person name="Goodwin L."/>
            <person name="Pitluck S."/>
            <person name="Liolios K."/>
            <person name="Ivanova N."/>
            <person name="Mikhailova N."/>
            <person name="Pati A."/>
            <person name="Chen A."/>
            <person name="Palaniappan K."/>
            <person name="Land M."/>
            <person name="Hauser L."/>
            <person name="Chang Y.J."/>
            <person name="Jeffries C.D."/>
            <person name="Rohde M."/>
            <person name="Spring S."/>
            <person name="Goker M."/>
            <person name="Wirth R."/>
            <person name="Woyke T."/>
            <person name="Bristow J."/>
            <person name="Eisen J.A."/>
            <person name="Markowitz V."/>
            <person name="Hugenholtz P."/>
            <person name="Klenk H.P."/>
            <person name="Kyrpides N.C."/>
        </authorList>
    </citation>
    <scope>NUCLEOTIDE SEQUENCE [LARGE SCALE GENOMIC DNA]</scope>
    <source>
        <strain evidence="5">DSM 14429 / JCM 11212 / NBRC 100878 / IC-017</strain>
    </source>
</reference>
<dbReference type="GO" id="GO:0004521">
    <property type="term" value="F:RNA endonuclease activity"/>
    <property type="evidence" value="ECO:0007669"/>
    <property type="project" value="TreeGrafter"/>
</dbReference>
<dbReference type="Gene3D" id="3.60.15.10">
    <property type="entry name" value="Ribonuclease Z/Hydroxyacylglutathione hydrolase-like"/>
    <property type="match status" value="1"/>
</dbReference>
<dbReference type="InterPro" id="IPR001279">
    <property type="entry name" value="Metallo-B-lactamas"/>
</dbReference>
<dbReference type="SMART" id="SM01027">
    <property type="entry name" value="Beta-Casp"/>
    <property type="match status" value="1"/>
</dbReference>
<dbReference type="PANTHER" id="PTHR11203">
    <property type="entry name" value="CLEAVAGE AND POLYADENYLATION SPECIFICITY FACTOR FAMILY MEMBER"/>
    <property type="match status" value="1"/>
</dbReference>
<dbReference type="eggNOG" id="arCOG00541">
    <property type="taxonomic scope" value="Archaea"/>
</dbReference>
<dbReference type="AlphaFoldDB" id="E1QTL3"/>
<dbReference type="KEGG" id="vdi:Vdis_0322"/>
<accession>E1QTL3</accession>
<dbReference type="PANTHER" id="PTHR11203:SF52">
    <property type="entry name" value="MRNA 3-END PROCESSING FACTOR"/>
    <property type="match status" value="1"/>
</dbReference>
<organism evidence="4 5">
    <name type="scientific">Vulcanisaeta distributa (strain DSM 14429 / JCM 11212 / NBRC 100878 / IC-017)</name>
    <dbReference type="NCBI Taxonomy" id="572478"/>
    <lineage>
        <taxon>Archaea</taxon>
        <taxon>Thermoproteota</taxon>
        <taxon>Thermoprotei</taxon>
        <taxon>Thermoproteales</taxon>
        <taxon>Thermoproteaceae</taxon>
        <taxon>Vulcanisaeta</taxon>
    </lineage>
</organism>
<dbReference type="HOGENOM" id="CLU_009673_5_1_2"/>
<keyword evidence="5" id="KW-1185">Reference proteome</keyword>
<dbReference type="InterPro" id="IPR022712">
    <property type="entry name" value="Beta_Casp"/>
</dbReference>
<reference evidence="5" key="2">
    <citation type="journal article" date="2010" name="Stand. Genomic Sci.">
        <title>Complete genome sequence of Vulcanisaeta distributa type strain (IC-017T).</title>
        <authorList>
            <person name="Mavromatis K."/>
            <person name="Sikorski J."/>
            <person name="Pabst E."/>
            <person name="Teshima H."/>
            <person name="Lapidus A."/>
            <person name="Lucas S."/>
            <person name="Nolan M."/>
            <person name="Glavina Del Rio T."/>
            <person name="Cheng J."/>
            <person name="Bruce D."/>
            <person name="Goodwin L."/>
            <person name="Pitluck S."/>
            <person name="Liolios K."/>
            <person name="Ivanova N."/>
            <person name="Mikhailova N."/>
            <person name="Pati A."/>
            <person name="Chen A."/>
            <person name="Palaniappan K."/>
            <person name="Land M."/>
            <person name="Hauser L."/>
            <person name="Chang Y."/>
            <person name="Jeffries C."/>
            <person name="Rohde M."/>
            <person name="Spring S."/>
            <person name="Goker M."/>
            <person name="Wirth R."/>
            <person name="Woyke T."/>
            <person name="Bristow J."/>
            <person name="Eisen J."/>
            <person name="Markowitz V."/>
            <person name="Hugenholtz P."/>
            <person name="Klenk H."/>
            <person name="Kyrpides N."/>
        </authorList>
    </citation>
    <scope>NUCLEOTIDE SEQUENCE [LARGE SCALE GENOMIC DNA]</scope>
    <source>
        <strain evidence="5">DSM 14429 / JCM 11212 / NBRC 100878 / IC-017</strain>
    </source>
</reference>
<evidence type="ECO:0000313" key="4">
    <source>
        <dbReference type="EMBL" id="ADN49728.1"/>
    </source>
</evidence>
<dbReference type="SMART" id="SM00849">
    <property type="entry name" value="Lactamase_B"/>
    <property type="match status" value="1"/>
</dbReference>
<dbReference type="SUPFAM" id="SSF56281">
    <property type="entry name" value="Metallo-hydrolase/oxidoreductase"/>
    <property type="match status" value="1"/>
</dbReference>
<evidence type="ECO:0000256" key="1">
    <source>
        <dbReference type="ARBA" id="ARBA00022801"/>
    </source>
</evidence>
<dbReference type="GO" id="GO:0016787">
    <property type="term" value="F:hydrolase activity"/>
    <property type="evidence" value="ECO:0007669"/>
    <property type="project" value="UniProtKB-KW"/>
</dbReference>
<dbReference type="Pfam" id="PF07521">
    <property type="entry name" value="RMMBL"/>
    <property type="match status" value="1"/>
</dbReference>
<dbReference type="InterPro" id="IPR011108">
    <property type="entry name" value="RMMBL"/>
</dbReference>
<dbReference type="EMBL" id="CP002100">
    <property type="protein sequence ID" value="ADN49728.1"/>
    <property type="molecule type" value="Genomic_DNA"/>
</dbReference>
<dbReference type="Pfam" id="PF10996">
    <property type="entry name" value="Beta-Casp"/>
    <property type="match status" value="1"/>
</dbReference>
<feature type="domain" description="Metallo-beta-lactamase" evidence="2">
    <location>
        <begin position="16"/>
        <end position="224"/>
    </location>
</feature>
<gene>
    <name evidence="4" type="ordered locus">Vdis_0322</name>
</gene>
<evidence type="ECO:0000313" key="5">
    <source>
        <dbReference type="Proteomes" id="UP000006681"/>
    </source>
</evidence>
<dbReference type="Gene3D" id="3.40.50.10890">
    <property type="match status" value="1"/>
</dbReference>
<dbReference type="RefSeq" id="WP_013335453.1">
    <property type="nucleotide sequence ID" value="NC_014537.1"/>
</dbReference>
<sequence length="433" mass="48260">MTDLMIKVLGGGGEVGRMAIFVKEANSERGFLFDYGVNFDENDRPVMPGHVRPRDIMAVFLSHAHLDHCGALPSLYVSSPPPVYATPLTLELADIMFKDAIKLSGYYLPYEDEEIKAVLDHAIPVTYGEDVDISKDVKATIINAGHVPGSMLTLLEINGARVLFTGDFNLSQSNLLRGADINNVPRDVDVVIMEGTYVTNTHPPREEVEREFIRVIKETIEGGGSVLIPVLTIGRAQEILITLYKNGIDYPIIIDGLARIANQIVAKYPHYLANPELYLKAVENSLEVTTDYQRKSLTKEPVIIVSPAGMLKGGAAVYYLKKLGRDRRNAIILPSYQAPDTPGFELLTRGRTFIDKSEVILEAKLYWFDFSSHSGRAELEAFINHFSPDTKVLLVHTEAIKALQFLDRLKVKYGIDNVHVPINDETLLIRVNR</sequence>
<dbReference type="CDD" id="cd16295">
    <property type="entry name" value="TTHA0252-CPSF-like_MBL-fold"/>
    <property type="match status" value="1"/>
</dbReference>